<evidence type="ECO:0000313" key="3">
    <source>
        <dbReference type="Proteomes" id="UP000515493"/>
    </source>
</evidence>
<reference evidence="2 3" key="1">
    <citation type="submission" date="2020-07" db="EMBL/GenBank/DDBJ databases">
        <authorList>
            <person name="Teixeira M."/>
        </authorList>
    </citation>
    <scope>NUCLEOTIDE SEQUENCE [LARGE SCALE GENOMIC DNA]</scope>
    <source>
        <strain evidence="2">1</strain>
        <strain evidence="1">Xanthomonas sp. CPBF 367</strain>
    </source>
</reference>
<gene>
    <name evidence="2" type="ORF">XSP_001753</name>
</gene>
<dbReference type="AlphaFoldDB" id="A0A8E4EN43"/>
<protein>
    <submittedName>
        <fullName evidence="2">DUF3606 domain-containing protein</fullName>
    </submittedName>
</protein>
<dbReference type="InterPro" id="IPR022037">
    <property type="entry name" value="DUF3606"/>
</dbReference>
<dbReference type="GeneID" id="79389071"/>
<dbReference type="Proteomes" id="UP000515493">
    <property type="component" value="Chromosome"/>
</dbReference>
<evidence type="ECO:0000313" key="2">
    <source>
        <dbReference type="EMBL" id="CAD1790805.1"/>
    </source>
</evidence>
<dbReference type="RefSeq" id="WP_119132424.1">
    <property type="nucleotide sequence ID" value="NZ_LR861803.1"/>
</dbReference>
<accession>A0A8E4EN43</accession>
<dbReference type="Pfam" id="PF12244">
    <property type="entry name" value="DUF3606"/>
    <property type="match status" value="1"/>
</dbReference>
<proteinExistence type="predicted"/>
<dbReference type="KEGG" id="xeu:XSP_001753"/>
<evidence type="ECO:0000313" key="1">
    <source>
        <dbReference type="EMBL" id="CAD0323911.1"/>
    </source>
</evidence>
<dbReference type="EMBL" id="LR824641">
    <property type="protein sequence ID" value="CAD0323911.1"/>
    <property type="molecule type" value="Genomic_DNA"/>
</dbReference>
<dbReference type="EMBL" id="LR861803">
    <property type="protein sequence ID" value="CAD1790805.1"/>
    <property type="molecule type" value="Genomic_DNA"/>
</dbReference>
<organism evidence="2 3">
    <name type="scientific">Xanthomonas euroxanthea</name>
    <dbReference type="NCBI Taxonomy" id="2259622"/>
    <lineage>
        <taxon>Bacteria</taxon>
        <taxon>Pseudomonadati</taxon>
        <taxon>Pseudomonadota</taxon>
        <taxon>Gammaproteobacteria</taxon>
        <taxon>Lysobacterales</taxon>
        <taxon>Lysobacteraceae</taxon>
        <taxon>Xanthomonas</taxon>
    </lineage>
</organism>
<name>A0A8E4EN43_9XANT</name>
<sequence>MIDDKNNAASPDRDRINVNEDYELQYWIKALGVSAEELRAAVKAVGPTAAAVRRHLGK</sequence>